<name>A0A4V2T3J4_9FIRM</name>
<dbReference type="OrthoDB" id="2082687at2"/>
<organism evidence="1 2">
    <name type="scientific">Serpentinicella alkaliphila</name>
    <dbReference type="NCBI Taxonomy" id="1734049"/>
    <lineage>
        <taxon>Bacteria</taxon>
        <taxon>Bacillati</taxon>
        <taxon>Bacillota</taxon>
        <taxon>Clostridia</taxon>
        <taxon>Peptostreptococcales</taxon>
        <taxon>Natronincolaceae</taxon>
        <taxon>Serpentinicella</taxon>
    </lineage>
</organism>
<evidence type="ECO:0000313" key="2">
    <source>
        <dbReference type="Proteomes" id="UP000295504"/>
    </source>
</evidence>
<sequence>MIIEAEIIHQPYSGTFEEKIYDVQSPWKSKDWTWVKFTNEDYTQWCGTFRGSSKNIALSKKHSSILILTSDCLFKLDIKNGNILEYEEQPLYTNLTVTPLGDYIVSDNYDVQLIQSSLLNEMLIKSPLKMDNIVFKGWLDDKLHISCNEFQNWSEHVELQLNCITLSITRIDRL</sequence>
<dbReference type="EMBL" id="SLYC01000024">
    <property type="protein sequence ID" value="TCQ01664.1"/>
    <property type="molecule type" value="Genomic_DNA"/>
</dbReference>
<gene>
    <name evidence="1" type="ORF">EDD79_10245</name>
</gene>
<evidence type="ECO:0000313" key="1">
    <source>
        <dbReference type="EMBL" id="TCQ01664.1"/>
    </source>
</evidence>
<reference evidence="1 2" key="1">
    <citation type="submission" date="2019-03" db="EMBL/GenBank/DDBJ databases">
        <title>Genomic Encyclopedia of Type Strains, Phase IV (KMG-IV): sequencing the most valuable type-strain genomes for metagenomic binning, comparative biology and taxonomic classification.</title>
        <authorList>
            <person name="Goeker M."/>
        </authorList>
    </citation>
    <scope>NUCLEOTIDE SEQUENCE [LARGE SCALE GENOMIC DNA]</scope>
    <source>
        <strain evidence="1 2">DSM 100013</strain>
    </source>
</reference>
<keyword evidence="2" id="KW-1185">Reference proteome</keyword>
<dbReference type="RefSeq" id="WP_132848789.1">
    <property type="nucleotide sequence ID" value="NZ_CP058648.1"/>
</dbReference>
<dbReference type="Proteomes" id="UP000295504">
    <property type="component" value="Unassembled WGS sequence"/>
</dbReference>
<dbReference type="AlphaFoldDB" id="A0A4V2T3J4"/>
<protein>
    <submittedName>
        <fullName evidence="1">Uncharacterized protein</fullName>
    </submittedName>
</protein>
<comment type="caution">
    <text evidence="1">The sequence shown here is derived from an EMBL/GenBank/DDBJ whole genome shotgun (WGS) entry which is preliminary data.</text>
</comment>
<accession>A0A4V2T3J4</accession>
<proteinExistence type="predicted"/>